<dbReference type="GO" id="GO:0015948">
    <property type="term" value="P:methanogenesis"/>
    <property type="evidence" value="ECO:0007669"/>
    <property type="project" value="InterPro"/>
</dbReference>
<dbReference type="EMBL" id="CP001798">
    <property type="protein sequence ID" value="ADE13234.1"/>
    <property type="molecule type" value="Genomic_DNA"/>
</dbReference>
<dbReference type="InterPro" id="IPR002489">
    <property type="entry name" value="Glu_synth_asu_C"/>
</dbReference>
<keyword evidence="3" id="KW-1185">Reference proteome</keyword>
<dbReference type="OrthoDB" id="8562860at2"/>
<evidence type="ECO:0000259" key="1">
    <source>
        <dbReference type="Pfam" id="PF01493"/>
    </source>
</evidence>
<dbReference type="AlphaFoldDB" id="D5C446"/>
<dbReference type="SUPFAM" id="SSF69336">
    <property type="entry name" value="Alpha subunit of glutamate synthase, C-terminal domain"/>
    <property type="match status" value="1"/>
</dbReference>
<dbReference type="STRING" id="472759.Nhal_0012"/>
<dbReference type="RefSeq" id="WP_013031130.1">
    <property type="nucleotide sequence ID" value="NC_013960.1"/>
</dbReference>
<reference evidence="3" key="1">
    <citation type="submission" date="2010-04" db="EMBL/GenBank/DDBJ databases">
        <title>Complete genome sequence of Nitrosococcus halophilus Nc4, a salt-adapted, aerobic obligate ammonia-oxidizing sulfur purple bacterium.</title>
        <authorList>
            <consortium name="US DOE Joint Genome Institute"/>
            <person name="Campbell M.A."/>
            <person name="Malfatti S.A."/>
            <person name="Chain P.S.G."/>
            <person name="Heidelberg J.F."/>
            <person name="Ward B.B."/>
            <person name="Klotz M.G."/>
        </authorList>
    </citation>
    <scope>NUCLEOTIDE SEQUENCE [LARGE SCALE GENOMIC DNA]</scope>
    <source>
        <strain evidence="3">Nc4</strain>
    </source>
</reference>
<dbReference type="GO" id="GO:0018493">
    <property type="term" value="F:formylmethanofuran dehydrogenase activity"/>
    <property type="evidence" value="ECO:0007669"/>
    <property type="project" value="InterPro"/>
</dbReference>
<organism evidence="2 3">
    <name type="scientific">Nitrosococcus halophilus (strain Nc4)</name>
    <dbReference type="NCBI Taxonomy" id="472759"/>
    <lineage>
        <taxon>Bacteria</taxon>
        <taxon>Pseudomonadati</taxon>
        <taxon>Pseudomonadota</taxon>
        <taxon>Gammaproteobacteria</taxon>
        <taxon>Chromatiales</taxon>
        <taxon>Chromatiaceae</taxon>
        <taxon>Nitrosococcus</taxon>
    </lineage>
</organism>
<dbReference type="HOGENOM" id="CLU_072248_1_0_6"/>
<evidence type="ECO:0000313" key="3">
    <source>
        <dbReference type="Proteomes" id="UP000001844"/>
    </source>
</evidence>
<evidence type="ECO:0000313" key="2">
    <source>
        <dbReference type="EMBL" id="ADE13234.1"/>
    </source>
</evidence>
<dbReference type="EC" id="1.2.99.5" evidence="2"/>
<dbReference type="KEGG" id="nhl:Nhal_0012"/>
<protein>
    <submittedName>
        <fullName evidence="2">Formylmethanofuran dehydrogenase subunit C</fullName>
        <ecNumber evidence="2">1.2.99.5</ecNumber>
    </submittedName>
</protein>
<dbReference type="InterPro" id="IPR036485">
    <property type="entry name" value="Glu_synth_asu_C_sf"/>
</dbReference>
<dbReference type="PANTHER" id="PTHR39673">
    <property type="entry name" value="TUNGSTEN FORMYLMETHANOFURAN DEHYDROGENASE, SUBUNIT C (FWDC)"/>
    <property type="match status" value="1"/>
</dbReference>
<dbReference type="InterPro" id="IPR017550">
    <property type="entry name" value="Formylmethanofuran_DH_suC"/>
</dbReference>
<name>D5C446_NITHN</name>
<dbReference type="Pfam" id="PF01493">
    <property type="entry name" value="GXGXG"/>
    <property type="match status" value="1"/>
</dbReference>
<feature type="domain" description="Glutamate synthase alpha subunit C-terminal" evidence="1">
    <location>
        <begin position="82"/>
        <end position="218"/>
    </location>
</feature>
<dbReference type="Proteomes" id="UP000001844">
    <property type="component" value="Chromosome"/>
</dbReference>
<dbReference type="Gene3D" id="2.160.20.60">
    <property type="entry name" value="Glutamate synthase, alpha subunit, C-terminal domain"/>
    <property type="match status" value="2"/>
</dbReference>
<dbReference type="eggNOG" id="COG2218">
    <property type="taxonomic scope" value="Bacteria"/>
</dbReference>
<dbReference type="PANTHER" id="PTHR39673:SF5">
    <property type="entry name" value="TUNGSTEN-CONTAINING FORMYLMETHANOFURAN DEHYDROGENASE 2 SUBUNIT C"/>
    <property type="match status" value="1"/>
</dbReference>
<keyword evidence="2" id="KW-0560">Oxidoreductase</keyword>
<proteinExistence type="predicted"/>
<sequence length="274" mass="28642">MNTLTLTLKTAPPQGVDVSPLTPENLAGLSKAEIGSIALVTGNRRLRVDELFEISGDNTKHLVFTGETALLDYLGKNLSGGQIEVQGPCGAYAGMGMNAGQINVRGNSGAFAGCEMGGGLLRIEGNSGDFLGAARPGNKIGMAGGTVIVSGNVGARAGDHMRRGTLLIEGNAGDYLGSRMLAGTIAVLGKTGNYPGYGMKRGTLLLWQAPAKLSATFNDCGRHTLGFLPLMLKSYQNLETRFTTLTKTGRVHRFCGDMATLGHGEILIQIQETA</sequence>
<accession>D5C446</accession>
<gene>
    <name evidence="2" type="ordered locus">Nhal_0012</name>
</gene>
<dbReference type="NCBIfam" id="TIGR03122">
    <property type="entry name" value="one_C_dehyd_C"/>
    <property type="match status" value="1"/>
</dbReference>
<dbReference type="GO" id="GO:0046914">
    <property type="term" value="F:transition metal ion binding"/>
    <property type="evidence" value="ECO:0007669"/>
    <property type="project" value="InterPro"/>
</dbReference>